<name>A0ABR7QXT3_9GAMM</name>
<dbReference type="RefSeq" id="WP_187755467.1">
    <property type="nucleotide sequence ID" value="NZ_JABURY010000015.1"/>
</dbReference>
<keyword evidence="1" id="KW-0808">Transferase</keyword>
<evidence type="ECO:0000256" key="1">
    <source>
        <dbReference type="ARBA" id="ARBA00022679"/>
    </source>
</evidence>
<keyword evidence="2" id="KW-0012">Acyltransferase</keyword>
<organism evidence="4 5">
    <name type="scientific">Frischella japonica</name>
    <dbReference type="NCBI Taxonomy" id="2741544"/>
    <lineage>
        <taxon>Bacteria</taxon>
        <taxon>Pseudomonadati</taxon>
        <taxon>Pseudomonadota</taxon>
        <taxon>Gammaproteobacteria</taxon>
        <taxon>Orbales</taxon>
        <taxon>Orbaceae</taxon>
        <taxon>Frischella</taxon>
    </lineage>
</organism>
<keyword evidence="5" id="KW-1185">Reference proteome</keyword>
<accession>A0ABR7QXT3</accession>
<dbReference type="Pfam" id="PF00583">
    <property type="entry name" value="Acetyltransf_1"/>
    <property type="match status" value="1"/>
</dbReference>
<dbReference type="PANTHER" id="PTHR43072:SF23">
    <property type="entry name" value="UPF0039 PROTEIN C11D3.02C"/>
    <property type="match status" value="1"/>
</dbReference>
<dbReference type="Proteomes" id="UP000651208">
    <property type="component" value="Unassembled WGS sequence"/>
</dbReference>
<proteinExistence type="predicted"/>
<comment type="caution">
    <text evidence="4">The sequence shown here is derived from an EMBL/GenBank/DDBJ whole genome shotgun (WGS) entry which is preliminary data.</text>
</comment>
<evidence type="ECO:0000256" key="2">
    <source>
        <dbReference type="ARBA" id="ARBA00023315"/>
    </source>
</evidence>
<evidence type="ECO:0000313" key="5">
    <source>
        <dbReference type="Proteomes" id="UP000651208"/>
    </source>
</evidence>
<evidence type="ECO:0000313" key="4">
    <source>
        <dbReference type="EMBL" id="MBC9131033.1"/>
    </source>
</evidence>
<evidence type="ECO:0000259" key="3">
    <source>
        <dbReference type="PROSITE" id="PS51186"/>
    </source>
</evidence>
<protein>
    <submittedName>
        <fullName evidence="4">N-acetyltransferase family protein</fullName>
    </submittedName>
</protein>
<sequence length="169" mass="19529">MTASLTEINLKHAELSDLEFIIDVYNQTIPSRMVTADITPITVKDRIDWFFAHNRTNRPLWIIEYNKIPCGWVSLSSFYGRAAYAKTVEISLYIDQQFRGKKIGQFTVSELEKFAQKHGIETILCYIFGHNQPSLALFSKMGYQQWGLLPNIAELDQIKRDLVILGKRI</sequence>
<feature type="domain" description="N-acetyltransferase" evidence="3">
    <location>
        <begin position="8"/>
        <end position="169"/>
    </location>
</feature>
<dbReference type="CDD" id="cd04301">
    <property type="entry name" value="NAT_SF"/>
    <property type="match status" value="1"/>
</dbReference>
<dbReference type="PANTHER" id="PTHR43072">
    <property type="entry name" value="N-ACETYLTRANSFERASE"/>
    <property type="match status" value="1"/>
</dbReference>
<dbReference type="Gene3D" id="3.40.630.30">
    <property type="match status" value="1"/>
</dbReference>
<dbReference type="InterPro" id="IPR000182">
    <property type="entry name" value="GNAT_dom"/>
</dbReference>
<dbReference type="InterPro" id="IPR016181">
    <property type="entry name" value="Acyl_CoA_acyltransferase"/>
</dbReference>
<reference evidence="4 5" key="1">
    <citation type="submission" date="2020-06" db="EMBL/GenBank/DDBJ databases">
        <title>Frischella cerana isolated from Apis cerana gut homogenate.</title>
        <authorList>
            <person name="Wolter L.A."/>
            <person name="Suenami S."/>
            <person name="Miyazaki R."/>
        </authorList>
    </citation>
    <scope>NUCLEOTIDE SEQUENCE [LARGE SCALE GENOMIC DNA]</scope>
    <source>
        <strain evidence="4 5">Ac13</strain>
    </source>
</reference>
<dbReference type="PROSITE" id="PS51186">
    <property type="entry name" value="GNAT"/>
    <property type="match status" value="1"/>
</dbReference>
<dbReference type="EMBL" id="JABURY010000015">
    <property type="protein sequence ID" value="MBC9131033.1"/>
    <property type="molecule type" value="Genomic_DNA"/>
</dbReference>
<gene>
    <name evidence="4" type="ORF">FcAc13_06885</name>
</gene>
<dbReference type="SUPFAM" id="SSF55729">
    <property type="entry name" value="Acyl-CoA N-acyltransferases (Nat)"/>
    <property type="match status" value="1"/>
</dbReference>